<organism evidence="2 3">
    <name type="scientific">Microdochium trichocladiopsis</name>
    <dbReference type="NCBI Taxonomy" id="1682393"/>
    <lineage>
        <taxon>Eukaryota</taxon>
        <taxon>Fungi</taxon>
        <taxon>Dikarya</taxon>
        <taxon>Ascomycota</taxon>
        <taxon>Pezizomycotina</taxon>
        <taxon>Sordariomycetes</taxon>
        <taxon>Xylariomycetidae</taxon>
        <taxon>Xylariales</taxon>
        <taxon>Microdochiaceae</taxon>
        <taxon>Microdochium</taxon>
    </lineage>
</organism>
<proteinExistence type="predicted"/>
<feature type="compositionally biased region" description="Polar residues" evidence="1">
    <location>
        <begin position="133"/>
        <end position="150"/>
    </location>
</feature>
<dbReference type="AlphaFoldDB" id="A0A9P8Y6V4"/>
<comment type="caution">
    <text evidence="2">The sequence shown here is derived from an EMBL/GenBank/DDBJ whole genome shotgun (WGS) entry which is preliminary data.</text>
</comment>
<sequence length="176" mass="18656">MHADVHISLFSKATRQWARCIRTGSTLNQHQQGFYTAQHFRGSPLLSLPHAPGVPYTGWFSAGHAQFALPDNTTLYSGSATTANLQSKGSPAISDLNSTPNIGFSSLNRTAIAPDSGQHENSVGTHSHDAAAENTNAPDLKSVSPQVSINRDSHSPIPGPPAKRPRKLLPATNSSA</sequence>
<reference evidence="2" key="1">
    <citation type="journal article" date="2021" name="Nat. Commun.">
        <title>Genetic determinants of endophytism in the Arabidopsis root mycobiome.</title>
        <authorList>
            <person name="Mesny F."/>
            <person name="Miyauchi S."/>
            <person name="Thiergart T."/>
            <person name="Pickel B."/>
            <person name="Atanasova L."/>
            <person name="Karlsson M."/>
            <person name="Huettel B."/>
            <person name="Barry K.W."/>
            <person name="Haridas S."/>
            <person name="Chen C."/>
            <person name="Bauer D."/>
            <person name="Andreopoulos W."/>
            <person name="Pangilinan J."/>
            <person name="LaButti K."/>
            <person name="Riley R."/>
            <person name="Lipzen A."/>
            <person name="Clum A."/>
            <person name="Drula E."/>
            <person name="Henrissat B."/>
            <person name="Kohler A."/>
            <person name="Grigoriev I.V."/>
            <person name="Martin F.M."/>
            <person name="Hacquard S."/>
        </authorList>
    </citation>
    <scope>NUCLEOTIDE SEQUENCE</scope>
    <source>
        <strain evidence="2">MPI-CAGE-CH-0230</strain>
    </source>
</reference>
<dbReference type="EMBL" id="JAGTJQ010000005">
    <property type="protein sequence ID" value="KAH7031047.1"/>
    <property type="molecule type" value="Genomic_DNA"/>
</dbReference>
<dbReference type="RefSeq" id="XP_046012727.1">
    <property type="nucleotide sequence ID" value="XM_046153923.1"/>
</dbReference>
<dbReference type="Proteomes" id="UP000756346">
    <property type="component" value="Unassembled WGS sequence"/>
</dbReference>
<feature type="region of interest" description="Disordered" evidence="1">
    <location>
        <begin position="112"/>
        <end position="176"/>
    </location>
</feature>
<evidence type="ECO:0000313" key="2">
    <source>
        <dbReference type="EMBL" id="KAH7031047.1"/>
    </source>
</evidence>
<protein>
    <submittedName>
        <fullName evidence="2">Uncharacterized protein</fullName>
    </submittedName>
</protein>
<name>A0A9P8Y6V4_9PEZI</name>
<dbReference type="GeneID" id="70183469"/>
<gene>
    <name evidence="2" type="ORF">B0I36DRAFT_323083</name>
</gene>
<accession>A0A9P8Y6V4</accession>
<evidence type="ECO:0000256" key="1">
    <source>
        <dbReference type="SAM" id="MobiDB-lite"/>
    </source>
</evidence>
<evidence type="ECO:0000313" key="3">
    <source>
        <dbReference type="Proteomes" id="UP000756346"/>
    </source>
</evidence>
<keyword evidence="3" id="KW-1185">Reference proteome</keyword>